<dbReference type="PRINTS" id="PR00413">
    <property type="entry name" value="HADHALOGNASE"/>
</dbReference>
<dbReference type="InterPro" id="IPR006439">
    <property type="entry name" value="HAD-SF_hydro_IA"/>
</dbReference>
<dbReference type="InterPro" id="IPR036412">
    <property type="entry name" value="HAD-like_sf"/>
</dbReference>
<gene>
    <name evidence="1" type="ORF">H8R92_10290</name>
</gene>
<dbReference type="InterPro" id="IPR023198">
    <property type="entry name" value="PGP-like_dom2"/>
</dbReference>
<keyword evidence="2" id="KW-1185">Reference proteome</keyword>
<dbReference type="Pfam" id="PF13419">
    <property type="entry name" value="HAD_2"/>
    <property type="match status" value="1"/>
</dbReference>
<dbReference type="Gene3D" id="3.40.50.1000">
    <property type="entry name" value="HAD superfamily/HAD-like"/>
    <property type="match status" value="1"/>
</dbReference>
<name>A0A8I0AF12_9CLOT</name>
<dbReference type="SFLD" id="SFLDG01135">
    <property type="entry name" value="C1.5.6:_HAD__Beta-PGM__Phospha"/>
    <property type="match status" value="1"/>
</dbReference>
<dbReference type="SFLD" id="SFLDS00003">
    <property type="entry name" value="Haloacid_Dehalogenase"/>
    <property type="match status" value="1"/>
</dbReference>
<dbReference type="RefSeq" id="WP_186835403.1">
    <property type="nucleotide sequence ID" value="NZ_JACOOQ010000017.1"/>
</dbReference>
<dbReference type="PANTHER" id="PTHR18901">
    <property type="entry name" value="2-DEOXYGLUCOSE-6-PHOSPHATE PHOSPHATASE 2"/>
    <property type="match status" value="1"/>
</dbReference>
<dbReference type="PANTHER" id="PTHR18901:SF38">
    <property type="entry name" value="PSEUDOURIDINE-5'-PHOSPHATASE"/>
    <property type="match status" value="1"/>
</dbReference>
<dbReference type="Proteomes" id="UP000662088">
    <property type="component" value="Unassembled WGS sequence"/>
</dbReference>
<dbReference type="InterPro" id="IPR023214">
    <property type="entry name" value="HAD_sf"/>
</dbReference>
<sequence>MGKEAVIFDMDGVIFDTEKVYLDIWQRVFEKYGYKMTKELYITVMGTGRENVIKIFLDNFGDGLPIEKMYEEKDKQLFFIIENEGIPLKEGVKELFSMLKERNYKIALGTSAKRERVEKQIKDKWLKESFDAIVCGDDVEKGKPNPDIFLKAAKEINVKPEDCFVVEDSPAGIKAAFSGGMKGIHVEDLKVADEEILRYCKKSFKNLKEIKEYLSCE</sequence>
<comment type="caution">
    <text evidence="1">The sequence shown here is derived from an EMBL/GenBank/DDBJ whole genome shotgun (WGS) entry which is preliminary data.</text>
</comment>
<protein>
    <submittedName>
        <fullName evidence="1">HAD family phosphatase</fullName>
    </submittedName>
</protein>
<organism evidence="1 2">
    <name type="scientific">Clostridium lentum</name>
    <dbReference type="NCBI Taxonomy" id="2763037"/>
    <lineage>
        <taxon>Bacteria</taxon>
        <taxon>Bacillati</taxon>
        <taxon>Bacillota</taxon>
        <taxon>Clostridia</taxon>
        <taxon>Eubacteriales</taxon>
        <taxon>Clostridiaceae</taxon>
        <taxon>Clostridium</taxon>
    </lineage>
</organism>
<evidence type="ECO:0000313" key="1">
    <source>
        <dbReference type="EMBL" id="MBC5640803.1"/>
    </source>
</evidence>
<dbReference type="SUPFAM" id="SSF56784">
    <property type="entry name" value="HAD-like"/>
    <property type="match status" value="1"/>
</dbReference>
<dbReference type="EMBL" id="JACOOQ010000017">
    <property type="protein sequence ID" value="MBC5640803.1"/>
    <property type="molecule type" value="Genomic_DNA"/>
</dbReference>
<dbReference type="AlphaFoldDB" id="A0A8I0AF12"/>
<reference evidence="1" key="1">
    <citation type="submission" date="2020-08" db="EMBL/GenBank/DDBJ databases">
        <title>Genome public.</title>
        <authorList>
            <person name="Liu C."/>
            <person name="Sun Q."/>
        </authorList>
    </citation>
    <scope>NUCLEOTIDE SEQUENCE</scope>
    <source>
        <strain evidence="1">NSJ-42</strain>
    </source>
</reference>
<proteinExistence type="predicted"/>
<dbReference type="InterPro" id="IPR041492">
    <property type="entry name" value="HAD_2"/>
</dbReference>
<dbReference type="NCBIfam" id="TIGR01549">
    <property type="entry name" value="HAD-SF-IA-v1"/>
    <property type="match status" value="1"/>
</dbReference>
<accession>A0A8I0AF12</accession>
<dbReference type="Gene3D" id="1.10.150.240">
    <property type="entry name" value="Putative phosphatase, domain 2"/>
    <property type="match status" value="1"/>
</dbReference>
<evidence type="ECO:0000313" key="2">
    <source>
        <dbReference type="Proteomes" id="UP000662088"/>
    </source>
</evidence>
<dbReference type="SFLD" id="SFLDG01129">
    <property type="entry name" value="C1.5:_HAD__Beta-PGM__Phosphata"/>
    <property type="match status" value="1"/>
</dbReference>
<dbReference type="NCBIfam" id="TIGR01509">
    <property type="entry name" value="HAD-SF-IA-v3"/>
    <property type="match status" value="1"/>
</dbReference>